<comment type="caution">
    <text evidence="1">The sequence shown here is derived from an EMBL/GenBank/DDBJ whole genome shotgun (WGS) entry which is preliminary data.</text>
</comment>
<dbReference type="RefSeq" id="XP_053580599.1">
    <property type="nucleotide sequence ID" value="XM_053731686.1"/>
</dbReference>
<reference evidence="1 2" key="1">
    <citation type="submission" date="2019-12" db="EMBL/GenBank/DDBJ databases">
        <title>Chromosome-level assembly of the Caenorhabditis remanei genome.</title>
        <authorList>
            <person name="Teterina A.A."/>
            <person name="Willis J.H."/>
            <person name="Phillips P.C."/>
        </authorList>
    </citation>
    <scope>NUCLEOTIDE SEQUENCE [LARGE SCALE GENOMIC DNA]</scope>
    <source>
        <strain evidence="1 2">PX506</strain>
        <tissue evidence="1">Whole organism</tissue>
    </source>
</reference>
<dbReference type="KEGG" id="crq:GCK72_016782"/>
<dbReference type="AlphaFoldDB" id="A0A6A5G6E0"/>
<protein>
    <submittedName>
        <fullName evidence="1">Uncharacterized protein</fullName>
    </submittedName>
</protein>
<dbReference type="EMBL" id="WUAV01000005">
    <property type="protein sequence ID" value="KAF1750235.1"/>
    <property type="molecule type" value="Genomic_DNA"/>
</dbReference>
<evidence type="ECO:0000313" key="2">
    <source>
        <dbReference type="Proteomes" id="UP000483820"/>
    </source>
</evidence>
<accession>A0A6A5G6E0</accession>
<sequence length="94" mass="10719">MCELNLFQDNVAASLIDFSLSDMKKEPNKKISLANEEFKFNVRKERIHGSSGTKSLRSIVLPQSIVVIVFRGNMNKTEWASIHKAARRIRGNEE</sequence>
<proteinExistence type="predicted"/>
<gene>
    <name evidence="1" type="ORF">GCK72_016782</name>
</gene>
<name>A0A6A5G6E0_CAERE</name>
<dbReference type="Proteomes" id="UP000483820">
    <property type="component" value="Chromosome V"/>
</dbReference>
<dbReference type="CTD" id="78776401"/>
<dbReference type="GeneID" id="78776401"/>
<evidence type="ECO:0000313" key="1">
    <source>
        <dbReference type="EMBL" id="KAF1750235.1"/>
    </source>
</evidence>
<organism evidence="1 2">
    <name type="scientific">Caenorhabditis remanei</name>
    <name type="common">Caenorhabditis vulgaris</name>
    <dbReference type="NCBI Taxonomy" id="31234"/>
    <lineage>
        <taxon>Eukaryota</taxon>
        <taxon>Metazoa</taxon>
        <taxon>Ecdysozoa</taxon>
        <taxon>Nematoda</taxon>
        <taxon>Chromadorea</taxon>
        <taxon>Rhabditida</taxon>
        <taxon>Rhabditina</taxon>
        <taxon>Rhabditomorpha</taxon>
        <taxon>Rhabditoidea</taxon>
        <taxon>Rhabditidae</taxon>
        <taxon>Peloderinae</taxon>
        <taxon>Caenorhabditis</taxon>
    </lineage>
</organism>